<accession>A0AAV0PLE7</accession>
<gene>
    <name evidence="2" type="ORF">LITE_LOCUS38803</name>
</gene>
<name>A0AAV0PLE7_9ROSI</name>
<dbReference type="AlphaFoldDB" id="A0AAV0PLE7"/>
<comment type="caution">
    <text evidence="2">The sequence shown here is derived from an EMBL/GenBank/DDBJ whole genome shotgun (WGS) entry which is preliminary data.</text>
</comment>
<reference evidence="2" key="1">
    <citation type="submission" date="2022-08" db="EMBL/GenBank/DDBJ databases">
        <authorList>
            <person name="Gutierrez-Valencia J."/>
        </authorList>
    </citation>
    <scope>NUCLEOTIDE SEQUENCE</scope>
</reference>
<dbReference type="Proteomes" id="UP001154282">
    <property type="component" value="Unassembled WGS sequence"/>
</dbReference>
<dbReference type="EMBL" id="CAMGYJ010000009">
    <property type="protein sequence ID" value="CAI0471111.1"/>
    <property type="molecule type" value="Genomic_DNA"/>
</dbReference>
<evidence type="ECO:0000256" key="1">
    <source>
        <dbReference type="SAM" id="MobiDB-lite"/>
    </source>
</evidence>
<organism evidence="2 3">
    <name type="scientific">Linum tenue</name>
    <dbReference type="NCBI Taxonomy" id="586396"/>
    <lineage>
        <taxon>Eukaryota</taxon>
        <taxon>Viridiplantae</taxon>
        <taxon>Streptophyta</taxon>
        <taxon>Embryophyta</taxon>
        <taxon>Tracheophyta</taxon>
        <taxon>Spermatophyta</taxon>
        <taxon>Magnoliopsida</taxon>
        <taxon>eudicotyledons</taxon>
        <taxon>Gunneridae</taxon>
        <taxon>Pentapetalae</taxon>
        <taxon>rosids</taxon>
        <taxon>fabids</taxon>
        <taxon>Malpighiales</taxon>
        <taxon>Linaceae</taxon>
        <taxon>Linum</taxon>
    </lineage>
</organism>
<keyword evidence="3" id="KW-1185">Reference proteome</keyword>
<protein>
    <submittedName>
        <fullName evidence="2">Uncharacterized protein</fullName>
    </submittedName>
</protein>
<feature type="compositionally biased region" description="Polar residues" evidence="1">
    <location>
        <begin position="183"/>
        <end position="210"/>
    </location>
</feature>
<sequence>MAADPHLEIGKSTTNVERLREVAASENRISKNNINGHSAVDRFWSRASREEGQQEYATANTRVADEPVVQKINKAEGQKAIGKLVNGATANGLGTDNPMKPKITCPQVLKEEVDVGVETQKLLEPTALHQHSKKREVKSFKKPLVRPMQIAALNFASKKHSMAWDKNANSHVWLNLPTIPLRPQNTNNNRAQPLASKSQRFDSSATANCPSSTINTSSLSSPYKAL</sequence>
<evidence type="ECO:0000313" key="3">
    <source>
        <dbReference type="Proteomes" id="UP001154282"/>
    </source>
</evidence>
<feature type="region of interest" description="Disordered" evidence="1">
    <location>
        <begin position="181"/>
        <end position="226"/>
    </location>
</feature>
<feature type="compositionally biased region" description="Low complexity" evidence="1">
    <location>
        <begin position="211"/>
        <end position="226"/>
    </location>
</feature>
<evidence type="ECO:0000313" key="2">
    <source>
        <dbReference type="EMBL" id="CAI0471111.1"/>
    </source>
</evidence>
<proteinExistence type="predicted"/>